<feature type="chain" id="PRO_5035884497" evidence="6">
    <location>
        <begin position="22"/>
        <end position="195"/>
    </location>
</feature>
<comment type="subcellular location">
    <subcellularLocation>
        <location evidence="1">Membrane</location>
        <topology evidence="1">Multi-pass membrane protein</topology>
    </subcellularLocation>
</comment>
<evidence type="ECO:0000256" key="1">
    <source>
        <dbReference type="ARBA" id="ARBA00004141"/>
    </source>
</evidence>
<organism evidence="7 8">
    <name type="scientific">Triticum urartu</name>
    <name type="common">Red wild einkorn</name>
    <name type="synonym">Crithodium urartu</name>
    <dbReference type="NCBI Taxonomy" id="4572"/>
    <lineage>
        <taxon>Eukaryota</taxon>
        <taxon>Viridiplantae</taxon>
        <taxon>Streptophyta</taxon>
        <taxon>Embryophyta</taxon>
        <taxon>Tracheophyta</taxon>
        <taxon>Spermatophyta</taxon>
        <taxon>Magnoliopsida</taxon>
        <taxon>Liliopsida</taxon>
        <taxon>Poales</taxon>
        <taxon>Poaceae</taxon>
        <taxon>BOP clade</taxon>
        <taxon>Pooideae</taxon>
        <taxon>Triticodae</taxon>
        <taxon>Triticeae</taxon>
        <taxon>Triticinae</taxon>
        <taxon>Triticum</taxon>
    </lineage>
</organism>
<dbReference type="SMART" id="SM01417">
    <property type="entry name" value="Solute_trans_a"/>
    <property type="match status" value="1"/>
</dbReference>
<protein>
    <submittedName>
        <fullName evidence="7">Uncharacterized protein</fullName>
    </submittedName>
</protein>
<proteinExistence type="predicted"/>
<keyword evidence="8" id="KW-1185">Reference proteome</keyword>
<evidence type="ECO:0000256" key="3">
    <source>
        <dbReference type="ARBA" id="ARBA00022989"/>
    </source>
</evidence>
<evidence type="ECO:0000313" key="8">
    <source>
        <dbReference type="Proteomes" id="UP000015106"/>
    </source>
</evidence>
<accession>A0A8R7Q507</accession>
<dbReference type="Proteomes" id="UP000015106">
    <property type="component" value="Chromosome 4"/>
</dbReference>
<feature type="transmembrane region" description="Helical" evidence="5">
    <location>
        <begin position="43"/>
        <end position="65"/>
    </location>
</feature>
<evidence type="ECO:0000313" key="7">
    <source>
        <dbReference type="EnsemblPlants" id="TuG1812G0400001638.01.T04"/>
    </source>
</evidence>
<keyword evidence="2 5" id="KW-0812">Transmembrane</keyword>
<feature type="transmembrane region" description="Helical" evidence="5">
    <location>
        <begin position="77"/>
        <end position="96"/>
    </location>
</feature>
<dbReference type="PANTHER" id="PTHR23423">
    <property type="entry name" value="ORGANIC SOLUTE TRANSPORTER-RELATED"/>
    <property type="match status" value="1"/>
</dbReference>
<name>A0A8R7Q507_TRIUA</name>
<evidence type="ECO:0000256" key="2">
    <source>
        <dbReference type="ARBA" id="ARBA00022692"/>
    </source>
</evidence>
<reference evidence="8" key="1">
    <citation type="journal article" date="2013" name="Nature">
        <title>Draft genome of the wheat A-genome progenitor Triticum urartu.</title>
        <authorList>
            <person name="Ling H.Q."/>
            <person name="Zhao S."/>
            <person name="Liu D."/>
            <person name="Wang J."/>
            <person name="Sun H."/>
            <person name="Zhang C."/>
            <person name="Fan H."/>
            <person name="Li D."/>
            <person name="Dong L."/>
            <person name="Tao Y."/>
            <person name="Gao C."/>
            <person name="Wu H."/>
            <person name="Li Y."/>
            <person name="Cui Y."/>
            <person name="Guo X."/>
            <person name="Zheng S."/>
            <person name="Wang B."/>
            <person name="Yu K."/>
            <person name="Liang Q."/>
            <person name="Yang W."/>
            <person name="Lou X."/>
            <person name="Chen J."/>
            <person name="Feng M."/>
            <person name="Jian J."/>
            <person name="Zhang X."/>
            <person name="Luo G."/>
            <person name="Jiang Y."/>
            <person name="Liu J."/>
            <person name="Wang Z."/>
            <person name="Sha Y."/>
            <person name="Zhang B."/>
            <person name="Wu H."/>
            <person name="Tang D."/>
            <person name="Shen Q."/>
            <person name="Xue P."/>
            <person name="Zou S."/>
            <person name="Wang X."/>
            <person name="Liu X."/>
            <person name="Wang F."/>
            <person name="Yang Y."/>
            <person name="An X."/>
            <person name="Dong Z."/>
            <person name="Zhang K."/>
            <person name="Zhang X."/>
            <person name="Luo M.C."/>
            <person name="Dvorak J."/>
            <person name="Tong Y."/>
            <person name="Wang J."/>
            <person name="Yang H."/>
            <person name="Li Z."/>
            <person name="Wang D."/>
            <person name="Zhang A."/>
            <person name="Wang J."/>
        </authorList>
    </citation>
    <scope>NUCLEOTIDE SEQUENCE</scope>
    <source>
        <strain evidence="8">cv. G1812</strain>
    </source>
</reference>
<dbReference type="Gramene" id="TuG1812G0400001638.01.T04">
    <property type="protein sequence ID" value="TuG1812G0400001638.01.T04"/>
    <property type="gene ID" value="TuG1812G0400001638.01"/>
</dbReference>
<reference evidence="7" key="3">
    <citation type="submission" date="2022-06" db="UniProtKB">
        <authorList>
            <consortium name="EnsemblPlants"/>
        </authorList>
    </citation>
    <scope>IDENTIFICATION</scope>
</reference>
<gene>
    <name evidence="7" type="primary">LOC125551385</name>
</gene>
<sequence>MTPKNVIRFILVLIHVSSCLGRSGKMFSPSFISVAKSLSSWPIFSAGISVTVALVLSLFLTFEHLCAYHQPEEQKFLIGLIMMVPVYAVQSFFSLLNSKVAFICEMMRDCYEAFAMYCFERYLIACLGGEESTIRYMEDQFQPSDSSPLLDVDYDYGIVKHPFPLNWFMRNWYLGPDFYYAVKIGIVQYFMIFCR</sequence>
<dbReference type="Pfam" id="PF03619">
    <property type="entry name" value="Solute_trans_a"/>
    <property type="match status" value="1"/>
</dbReference>
<reference evidence="7" key="2">
    <citation type="submission" date="2018-03" db="EMBL/GenBank/DDBJ databases">
        <title>The Triticum urartu genome reveals the dynamic nature of wheat genome evolution.</title>
        <authorList>
            <person name="Ling H."/>
            <person name="Ma B."/>
            <person name="Shi X."/>
            <person name="Liu H."/>
            <person name="Dong L."/>
            <person name="Sun H."/>
            <person name="Cao Y."/>
            <person name="Gao Q."/>
            <person name="Zheng S."/>
            <person name="Li Y."/>
            <person name="Yu Y."/>
            <person name="Du H."/>
            <person name="Qi M."/>
            <person name="Li Y."/>
            <person name="Yu H."/>
            <person name="Cui Y."/>
            <person name="Wang N."/>
            <person name="Chen C."/>
            <person name="Wu H."/>
            <person name="Zhao Y."/>
            <person name="Zhang J."/>
            <person name="Li Y."/>
            <person name="Zhou W."/>
            <person name="Zhang B."/>
            <person name="Hu W."/>
            <person name="Eijk M."/>
            <person name="Tang J."/>
            <person name="Witsenboer H."/>
            <person name="Zhao S."/>
            <person name="Li Z."/>
            <person name="Zhang A."/>
            <person name="Wang D."/>
            <person name="Liang C."/>
        </authorList>
    </citation>
    <scope>NUCLEOTIDE SEQUENCE [LARGE SCALE GENOMIC DNA]</scope>
    <source>
        <strain evidence="7">cv. G1812</strain>
    </source>
</reference>
<dbReference type="InterPro" id="IPR005178">
    <property type="entry name" value="Ostalpha/TMEM184C"/>
</dbReference>
<evidence type="ECO:0000256" key="6">
    <source>
        <dbReference type="SAM" id="SignalP"/>
    </source>
</evidence>
<keyword evidence="3 5" id="KW-1133">Transmembrane helix</keyword>
<evidence type="ECO:0000256" key="4">
    <source>
        <dbReference type="ARBA" id="ARBA00023136"/>
    </source>
</evidence>
<keyword evidence="4 5" id="KW-0472">Membrane</keyword>
<feature type="signal peptide" evidence="6">
    <location>
        <begin position="1"/>
        <end position="21"/>
    </location>
</feature>
<dbReference type="GO" id="GO:0016020">
    <property type="term" value="C:membrane"/>
    <property type="evidence" value="ECO:0007669"/>
    <property type="project" value="UniProtKB-SubCell"/>
</dbReference>
<keyword evidence="6" id="KW-0732">Signal</keyword>
<dbReference type="AlphaFoldDB" id="A0A8R7Q507"/>
<dbReference type="EnsemblPlants" id="TuG1812G0400001638.01.T04">
    <property type="protein sequence ID" value="TuG1812G0400001638.01.T04"/>
    <property type="gene ID" value="TuG1812G0400001638.01"/>
</dbReference>
<evidence type="ECO:0000256" key="5">
    <source>
        <dbReference type="SAM" id="Phobius"/>
    </source>
</evidence>